<evidence type="ECO:0000313" key="4">
    <source>
        <dbReference type="Proteomes" id="UP000215914"/>
    </source>
</evidence>
<dbReference type="Pfam" id="PF08268">
    <property type="entry name" value="FBA_3"/>
    <property type="match status" value="1"/>
</dbReference>
<dbReference type="NCBIfam" id="TIGR01640">
    <property type="entry name" value="F_box_assoc_1"/>
    <property type="match status" value="1"/>
</dbReference>
<dbReference type="OrthoDB" id="687122at2759"/>
<dbReference type="Proteomes" id="UP000215914">
    <property type="component" value="Chromosome 2"/>
</dbReference>
<dbReference type="InterPro" id="IPR001810">
    <property type="entry name" value="F-box_dom"/>
</dbReference>
<reference evidence="2 4" key="1">
    <citation type="journal article" date="2017" name="Nature">
        <title>The sunflower genome provides insights into oil metabolism, flowering and Asterid evolution.</title>
        <authorList>
            <person name="Badouin H."/>
            <person name="Gouzy J."/>
            <person name="Grassa C.J."/>
            <person name="Murat F."/>
            <person name="Staton S.E."/>
            <person name="Cottret L."/>
            <person name="Lelandais-Briere C."/>
            <person name="Owens G.L."/>
            <person name="Carrere S."/>
            <person name="Mayjonade B."/>
            <person name="Legrand L."/>
            <person name="Gill N."/>
            <person name="Kane N.C."/>
            <person name="Bowers J.E."/>
            <person name="Hubner S."/>
            <person name="Bellec A."/>
            <person name="Berard A."/>
            <person name="Berges H."/>
            <person name="Blanchet N."/>
            <person name="Boniface M.C."/>
            <person name="Brunel D."/>
            <person name="Catrice O."/>
            <person name="Chaidir N."/>
            <person name="Claudel C."/>
            <person name="Donnadieu C."/>
            <person name="Faraut T."/>
            <person name="Fievet G."/>
            <person name="Helmstetter N."/>
            <person name="King M."/>
            <person name="Knapp S.J."/>
            <person name="Lai Z."/>
            <person name="Le Paslier M.C."/>
            <person name="Lippi Y."/>
            <person name="Lorenzon L."/>
            <person name="Mandel J.R."/>
            <person name="Marage G."/>
            <person name="Marchand G."/>
            <person name="Marquand E."/>
            <person name="Bret-Mestries E."/>
            <person name="Morien E."/>
            <person name="Nambeesan S."/>
            <person name="Nguyen T."/>
            <person name="Pegot-Espagnet P."/>
            <person name="Pouilly N."/>
            <person name="Raftis F."/>
            <person name="Sallet E."/>
            <person name="Schiex T."/>
            <person name="Thomas J."/>
            <person name="Vandecasteele C."/>
            <person name="Vares D."/>
            <person name="Vear F."/>
            <person name="Vautrin S."/>
            <person name="Crespi M."/>
            <person name="Mangin B."/>
            <person name="Burke J.M."/>
            <person name="Salse J."/>
            <person name="Munos S."/>
            <person name="Vincourt P."/>
            <person name="Rieseberg L.H."/>
            <person name="Langlade N.B."/>
        </authorList>
    </citation>
    <scope>NUCLEOTIDE SEQUENCE [LARGE SCALE GENOMIC DNA]</scope>
    <source>
        <strain evidence="4">cv. SF193</strain>
        <tissue evidence="2">Leaves</tissue>
    </source>
</reference>
<dbReference type="AlphaFoldDB" id="A0A251VG30"/>
<dbReference type="OMA" id="RIRSACQ"/>
<dbReference type="InParanoid" id="A0A251VG30"/>
<dbReference type="InterPro" id="IPR017451">
    <property type="entry name" value="F-box-assoc_interact_dom"/>
</dbReference>
<dbReference type="FunCoup" id="A0A251VG30">
    <property type="interactions" value="851"/>
</dbReference>
<dbReference type="SMART" id="SM00256">
    <property type="entry name" value="FBOX"/>
    <property type="match status" value="1"/>
</dbReference>
<dbReference type="PANTHER" id="PTHR31111:SF125">
    <property type="entry name" value="F-BOX PROTEIN CPR30-LIKE"/>
    <property type="match status" value="1"/>
</dbReference>
<reference evidence="3" key="2">
    <citation type="submission" date="2017-02" db="EMBL/GenBank/DDBJ databases">
        <title>Sunflower complete genome.</title>
        <authorList>
            <person name="Langlade N."/>
            <person name="Munos S."/>
        </authorList>
    </citation>
    <scope>NUCLEOTIDE SEQUENCE [LARGE SCALE GENOMIC DNA]</scope>
    <source>
        <tissue evidence="3">Leaves</tissue>
    </source>
</reference>
<proteinExistence type="predicted"/>
<evidence type="ECO:0000259" key="1">
    <source>
        <dbReference type="SMART" id="SM00256"/>
    </source>
</evidence>
<dbReference type="CDD" id="cd22157">
    <property type="entry name" value="F-box_AtFBW1-like"/>
    <property type="match status" value="1"/>
</dbReference>
<dbReference type="Pfam" id="PF00646">
    <property type="entry name" value="F-box"/>
    <property type="match status" value="1"/>
</dbReference>
<dbReference type="InterPro" id="IPR013187">
    <property type="entry name" value="F-box-assoc_dom_typ3"/>
</dbReference>
<dbReference type="Gramene" id="mRNA:HanXRQr2_Chr02g0069421">
    <property type="protein sequence ID" value="CDS:HanXRQr2_Chr02g0069421.1"/>
    <property type="gene ID" value="HanXRQr2_Chr02g0069421"/>
</dbReference>
<accession>A0A251VG30</accession>
<dbReference type="SUPFAM" id="SSF81383">
    <property type="entry name" value="F-box domain"/>
    <property type="match status" value="1"/>
</dbReference>
<dbReference type="EMBL" id="CM007891">
    <property type="protein sequence ID" value="OTG34588.1"/>
    <property type="molecule type" value="Genomic_DNA"/>
</dbReference>
<name>A0A251VG30_HELAN</name>
<dbReference type="PANTHER" id="PTHR31111">
    <property type="entry name" value="BNAA05G37150D PROTEIN-RELATED"/>
    <property type="match status" value="1"/>
</dbReference>
<gene>
    <name evidence="3" type="ORF">HannXRQ_Chr02g0047481</name>
    <name evidence="2" type="ORF">HanXRQr2_Chr02g0069421</name>
</gene>
<evidence type="ECO:0000313" key="3">
    <source>
        <dbReference type="EMBL" id="OTG34588.1"/>
    </source>
</evidence>
<dbReference type="EMBL" id="MNCJ02000317">
    <property type="protein sequence ID" value="KAF5818728.1"/>
    <property type="molecule type" value="Genomic_DNA"/>
</dbReference>
<reference evidence="2" key="3">
    <citation type="submission" date="2020-06" db="EMBL/GenBank/DDBJ databases">
        <title>Helianthus annuus Genome sequencing and assembly Release 2.</title>
        <authorList>
            <person name="Gouzy J."/>
            <person name="Langlade N."/>
            <person name="Munos S."/>
        </authorList>
    </citation>
    <scope>NUCLEOTIDE SEQUENCE</scope>
    <source>
        <tissue evidence="2">Leaves</tissue>
    </source>
</reference>
<keyword evidence="4" id="KW-1185">Reference proteome</keyword>
<protein>
    <submittedName>
        <fullName evidence="2 3">F-box domain-containing protein</fullName>
    </submittedName>
</protein>
<dbReference type="Gene3D" id="1.20.1280.50">
    <property type="match status" value="1"/>
</dbReference>
<evidence type="ECO:0000313" key="2">
    <source>
        <dbReference type="EMBL" id="KAF5818728.1"/>
    </source>
</evidence>
<organism evidence="3 4">
    <name type="scientific">Helianthus annuus</name>
    <name type="common">Common sunflower</name>
    <dbReference type="NCBI Taxonomy" id="4232"/>
    <lineage>
        <taxon>Eukaryota</taxon>
        <taxon>Viridiplantae</taxon>
        <taxon>Streptophyta</taxon>
        <taxon>Embryophyta</taxon>
        <taxon>Tracheophyta</taxon>
        <taxon>Spermatophyta</taxon>
        <taxon>Magnoliopsida</taxon>
        <taxon>eudicotyledons</taxon>
        <taxon>Gunneridae</taxon>
        <taxon>Pentapetalae</taxon>
        <taxon>asterids</taxon>
        <taxon>campanulids</taxon>
        <taxon>Asterales</taxon>
        <taxon>Asteraceae</taxon>
        <taxon>Asteroideae</taxon>
        <taxon>Heliantheae alliance</taxon>
        <taxon>Heliantheae</taxon>
        <taxon>Helianthus</taxon>
    </lineage>
</organism>
<dbReference type="InterPro" id="IPR036047">
    <property type="entry name" value="F-box-like_dom_sf"/>
</dbReference>
<feature type="domain" description="F-box" evidence="1">
    <location>
        <begin position="24"/>
        <end position="64"/>
    </location>
</feature>
<sequence length="402" mass="46501">METLEAEQSLIADGQLLKKAKIVIPTEIMEDIFSRLPVKSILRFRSLSKPWRLCLSCPSFTKLHSTRAHRTFLFISTYDRSDRKQHLLSAPLDGEPVTHLMTLDDDVGYADITEAQHLNGLVCSVLVKYCSDDDCYYPQIFVVNPSTHKVFKLPQQDSEFSMYPVEKGCYLFGFDESKNEHKILIIRKSYTHIMEIMIYSMLNYSWRKIDVEPPIGFDWDSLVFEVRGDYINVCVNSVVHLLLLDTCDILGFDLRTEKFLIINTPQGVIDHKAQSHYYPDFIKINGCIGVVCHDDDHVLEKNGMNIWVLQDYENRVWVREIIIFPESLIKLGSPFPSDSVNMDEIIFFSFSKLSGNVINVHVYNRKSRCFKSVQLTPGHQFPLSRTFDFGHISCYVERMVPL</sequence>